<dbReference type="RefSeq" id="WP_051420370.1">
    <property type="nucleotide sequence ID" value="NZ_CP076685.1"/>
</dbReference>
<evidence type="ECO:0000313" key="2">
    <source>
        <dbReference type="EMBL" id="NVK98869.1"/>
    </source>
</evidence>
<sequence length="70" mass="7855">MQAKTKTRAVESQPKHQNRNDCNDNRGGDAENIQCHGVGKTIIDRSPRCWSEQQRDGDKDRGRGKVTSMG</sequence>
<feature type="compositionally biased region" description="Basic and acidic residues" evidence="1">
    <location>
        <begin position="42"/>
        <end position="63"/>
    </location>
</feature>
<dbReference type="AlphaFoldDB" id="A0A850LMF1"/>
<feature type="compositionally biased region" description="Basic and acidic residues" evidence="1">
    <location>
        <begin position="18"/>
        <end position="29"/>
    </location>
</feature>
<proteinExistence type="predicted"/>
<dbReference type="EMBL" id="JABXIY010000051">
    <property type="protein sequence ID" value="NVK98869.1"/>
    <property type="molecule type" value="Genomic_DNA"/>
</dbReference>
<protein>
    <submittedName>
        <fullName evidence="2">Uncharacterized protein</fullName>
    </submittedName>
</protein>
<evidence type="ECO:0000256" key="1">
    <source>
        <dbReference type="SAM" id="MobiDB-lite"/>
    </source>
</evidence>
<reference evidence="2 3" key="1">
    <citation type="journal article" date="2020" name="Proc. Natl. Acad. Sci. U.S.A.">
        <title>Ecological drivers of bacterial community assembly in synthetic phycospheres.</title>
        <authorList>
            <person name="Fu H."/>
            <person name="Uchimiya M."/>
            <person name="Gore J."/>
            <person name="Moran M.A."/>
        </authorList>
    </citation>
    <scope>NUCLEOTIDE SEQUENCE [LARGE SCALE GENOMIC DNA]</scope>
    <source>
        <strain evidence="2">HF-Din03</strain>
    </source>
</reference>
<feature type="region of interest" description="Disordered" evidence="1">
    <location>
        <begin position="1"/>
        <end position="70"/>
    </location>
</feature>
<dbReference type="Proteomes" id="UP000565723">
    <property type="component" value="Unassembled WGS sequence"/>
</dbReference>
<gene>
    <name evidence="2" type="ORF">HW564_18230</name>
</gene>
<evidence type="ECO:0000313" key="3">
    <source>
        <dbReference type="Proteomes" id="UP000565723"/>
    </source>
</evidence>
<comment type="caution">
    <text evidence="2">The sequence shown here is derived from an EMBL/GenBank/DDBJ whole genome shotgun (WGS) entry which is preliminary data.</text>
</comment>
<organism evidence="2 3">
    <name type="scientific">Ruegeria pomeroyi</name>
    <dbReference type="NCBI Taxonomy" id="89184"/>
    <lineage>
        <taxon>Bacteria</taxon>
        <taxon>Pseudomonadati</taxon>
        <taxon>Pseudomonadota</taxon>
        <taxon>Alphaproteobacteria</taxon>
        <taxon>Rhodobacterales</taxon>
        <taxon>Roseobacteraceae</taxon>
        <taxon>Ruegeria</taxon>
    </lineage>
</organism>
<accession>A0A850LMF1</accession>
<name>A0A850LMF1_9RHOB</name>